<sequence>MSANVPPAARPVITGLGVLSACGPGPGPLAAAVTHGRTGFTEVRRFDATGRRTRRAALLPDPLPLGVAVAGVIADACRQAGLDDVPGASDHPDPHPVAQDGAASPDGTPMPLLLALHSDLRTTEVAARVAESVAGRWGVPGVTRVYTGACVAAGTAVADAAALIASGRHARVLVAAGHLVEPGVFAAFDAGRALARDGELRPFSAGRSGTLLGDAAVAVVVEAEQSAERRGAPVLARLAGWGRSGDAYHVCRPVPDGEGLARAVGSALARAGVDPAEVGYVNANGTGSPLADRAEALALRRVFGRHLEQLPVSSSKSVHGHALEASALLELAVTVGALRDGLLPVNAGWLGPDPDLGLDLVLDGPRETATRYALSLNSAFGGANTALLVAAR</sequence>
<name>A0A919KWV6_9ACTN</name>
<dbReference type="InterPro" id="IPR016039">
    <property type="entry name" value="Thiolase-like"/>
</dbReference>
<dbReference type="Pfam" id="PF02801">
    <property type="entry name" value="Ketoacyl-synt_C"/>
    <property type="match status" value="1"/>
</dbReference>
<dbReference type="AlphaFoldDB" id="A0A919KWV6"/>
<feature type="domain" description="Ketosynthase family 3 (KS3)" evidence="5">
    <location>
        <begin position="8"/>
        <end position="391"/>
    </location>
</feature>
<evidence type="ECO:0000256" key="1">
    <source>
        <dbReference type="ARBA" id="ARBA00008467"/>
    </source>
</evidence>
<feature type="region of interest" description="Disordered" evidence="4">
    <location>
        <begin position="83"/>
        <end position="104"/>
    </location>
</feature>
<keyword evidence="7" id="KW-1185">Reference proteome</keyword>
<dbReference type="InterPro" id="IPR014031">
    <property type="entry name" value="Ketoacyl_synth_C"/>
</dbReference>
<gene>
    <name evidence="6" type="ORF">GCM10018781_44830</name>
</gene>
<dbReference type="InterPro" id="IPR014030">
    <property type="entry name" value="Ketoacyl_synth_N"/>
</dbReference>
<evidence type="ECO:0000256" key="3">
    <source>
        <dbReference type="RuleBase" id="RU003694"/>
    </source>
</evidence>
<dbReference type="InterPro" id="IPR020841">
    <property type="entry name" value="PKS_Beta-ketoAc_synthase_dom"/>
</dbReference>
<dbReference type="RefSeq" id="WP_190212672.1">
    <property type="nucleotide sequence ID" value="NZ_BNBO01000026.1"/>
</dbReference>
<dbReference type="Pfam" id="PF00109">
    <property type="entry name" value="ketoacyl-synt"/>
    <property type="match status" value="1"/>
</dbReference>
<dbReference type="GeneID" id="95354872"/>
<dbReference type="Proteomes" id="UP000617734">
    <property type="component" value="Unassembled WGS sequence"/>
</dbReference>
<evidence type="ECO:0000313" key="7">
    <source>
        <dbReference type="Proteomes" id="UP000617734"/>
    </source>
</evidence>
<proteinExistence type="inferred from homology"/>
<reference evidence="6" key="2">
    <citation type="submission" date="2020-09" db="EMBL/GenBank/DDBJ databases">
        <authorList>
            <person name="Sun Q."/>
            <person name="Ohkuma M."/>
        </authorList>
    </citation>
    <scope>NUCLEOTIDE SEQUENCE</scope>
    <source>
        <strain evidence="6">JCM 4646</strain>
    </source>
</reference>
<protein>
    <recommendedName>
        <fullName evidence="5">Ketosynthase family 3 (KS3) domain-containing protein</fullName>
    </recommendedName>
</protein>
<comment type="similarity">
    <text evidence="1 3">Belongs to the thiolase-like superfamily. Beta-ketoacyl-ACP synthases family.</text>
</comment>
<dbReference type="GO" id="GO:0005829">
    <property type="term" value="C:cytosol"/>
    <property type="evidence" value="ECO:0007669"/>
    <property type="project" value="TreeGrafter"/>
</dbReference>
<dbReference type="PANTHER" id="PTHR11712">
    <property type="entry name" value="POLYKETIDE SYNTHASE-RELATED"/>
    <property type="match status" value="1"/>
</dbReference>
<comment type="caution">
    <text evidence="6">The sequence shown here is derived from an EMBL/GenBank/DDBJ whole genome shotgun (WGS) entry which is preliminary data.</text>
</comment>
<evidence type="ECO:0000313" key="6">
    <source>
        <dbReference type="EMBL" id="GHH75612.1"/>
    </source>
</evidence>
<dbReference type="InterPro" id="IPR000794">
    <property type="entry name" value="Beta-ketoacyl_synthase"/>
</dbReference>
<reference evidence="6" key="1">
    <citation type="journal article" date="2014" name="Int. J. Syst. Evol. Microbiol.">
        <title>Complete genome sequence of Corynebacterium casei LMG S-19264T (=DSM 44701T), isolated from a smear-ripened cheese.</title>
        <authorList>
            <consortium name="US DOE Joint Genome Institute (JGI-PGF)"/>
            <person name="Walter F."/>
            <person name="Albersmeier A."/>
            <person name="Kalinowski J."/>
            <person name="Ruckert C."/>
        </authorList>
    </citation>
    <scope>NUCLEOTIDE SEQUENCE</scope>
    <source>
        <strain evidence="6">JCM 4646</strain>
    </source>
</reference>
<dbReference type="GO" id="GO:0006633">
    <property type="term" value="P:fatty acid biosynthetic process"/>
    <property type="evidence" value="ECO:0007669"/>
    <property type="project" value="TreeGrafter"/>
</dbReference>
<accession>A0A919KWV6</accession>
<evidence type="ECO:0000256" key="2">
    <source>
        <dbReference type="ARBA" id="ARBA00022679"/>
    </source>
</evidence>
<dbReference type="SUPFAM" id="SSF53901">
    <property type="entry name" value="Thiolase-like"/>
    <property type="match status" value="2"/>
</dbReference>
<dbReference type="PROSITE" id="PS52004">
    <property type="entry name" value="KS3_2"/>
    <property type="match status" value="1"/>
</dbReference>
<evidence type="ECO:0000256" key="4">
    <source>
        <dbReference type="SAM" id="MobiDB-lite"/>
    </source>
</evidence>
<evidence type="ECO:0000259" key="5">
    <source>
        <dbReference type="PROSITE" id="PS52004"/>
    </source>
</evidence>
<dbReference type="Gene3D" id="3.40.47.10">
    <property type="match status" value="1"/>
</dbReference>
<dbReference type="SMART" id="SM00825">
    <property type="entry name" value="PKS_KS"/>
    <property type="match status" value="1"/>
</dbReference>
<keyword evidence="2 3" id="KW-0808">Transferase</keyword>
<dbReference type="EMBL" id="BNBO01000026">
    <property type="protein sequence ID" value="GHH75612.1"/>
    <property type="molecule type" value="Genomic_DNA"/>
</dbReference>
<dbReference type="PANTHER" id="PTHR11712:SF336">
    <property type="entry name" value="3-OXOACYL-[ACYL-CARRIER-PROTEIN] SYNTHASE, MITOCHONDRIAL"/>
    <property type="match status" value="1"/>
</dbReference>
<dbReference type="GO" id="GO:0004315">
    <property type="term" value="F:3-oxoacyl-[acyl-carrier-protein] synthase activity"/>
    <property type="evidence" value="ECO:0007669"/>
    <property type="project" value="TreeGrafter"/>
</dbReference>
<organism evidence="6 7">
    <name type="scientific">Kitasatospora indigofera</name>
    <dbReference type="NCBI Taxonomy" id="67307"/>
    <lineage>
        <taxon>Bacteria</taxon>
        <taxon>Bacillati</taxon>
        <taxon>Actinomycetota</taxon>
        <taxon>Actinomycetes</taxon>
        <taxon>Kitasatosporales</taxon>
        <taxon>Streptomycetaceae</taxon>
        <taxon>Kitasatospora</taxon>
    </lineage>
</organism>